<dbReference type="EMBL" id="RWGY01000029">
    <property type="protein sequence ID" value="TVU18269.1"/>
    <property type="molecule type" value="Genomic_DNA"/>
</dbReference>
<sequence length="83" mass="9727">MGVHRRFWRAPASWARPRQSGWPWEDAIEIWMPPANLQRVARGRRRFGWLPTNWVAAGDLGGLRRVGMLRARAEGCWVHWGHD</sequence>
<gene>
    <name evidence="1" type="ORF">EJB05_34358</name>
</gene>
<dbReference type="Gramene" id="TVU18269">
    <property type="protein sequence ID" value="TVU18269"/>
    <property type="gene ID" value="EJB05_34358"/>
</dbReference>
<organism evidence="1 2">
    <name type="scientific">Eragrostis curvula</name>
    <name type="common">weeping love grass</name>
    <dbReference type="NCBI Taxonomy" id="38414"/>
    <lineage>
        <taxon>Eukaryota</taxon>
        <taxon>Viridiplantae</taxon>
        <taxon>Streptophyta</taxon>
        <taxon>Embryophyta</taxon>
        <taxon>Tracheophyta</taxon>
        <taxon>Spermatophyta</taxon>
        <taxon>Magnoliopsida</taxon>
        <taxon>Liliopsida</taxon>
        <taxon>Poales</taxon>
        <taxon>Poaceae</taxon>
        <taxon>PACMAD clade</taxon>
        <taxon>Chloridoideae</taxon>
        <taxon>Eragrostideae</taxon>
        <taxon>Eragrostidinae</taxon>
        <taxon>Eragrostis</taxon>
    </lineage>
</organism>
<accession>A0A5J9U3M5</accession>
<keyword evidence="2" id="KW-1185">Reference proteome</keyword>
<evidence type="ECO:0000313" key="1">
    <source>
        <dbReference type="EMBL" id="TVU18269.1"/>
    </source>
</evidence>
<reference evidence="1 2" key="1">
    <citation type="journal article" date="2019" name="Sci. Rep.">
        <title>A high-quality genome of Eragrostis curvula grass provides insights into Poaceae evolution and supports new strategies to enhance forage quality.</title>
        <authorList>
            <person name="Carballo J."/>
            <person name="Santos B.A.C.M."/>
            <person name="Zappacosta D."/>
            <person name="Garbus I."/>
            <person name="Selva J.P."/>
            <person name="Gallo C.A."/>
            <person name="Diaz A."/>
            <person name="Albertini E."/>
            <person name="Caccamo M."/>
            <person name="Echenique V."/>
        </authorList>
    </citation>
    <scope>NUCLEOTIDE SEQUENCE [LARGE SCALE GENOMIC DNA]</scope>
    <source>
        <strain evidence="2">cv. Victoria</strain>
        <tissue evidence="1">Leaf</tissue>
    </source>
</reference>
<dbReference type="Proteomes" id="UP000324897">
    <property type="component" value="Chromosome 7"/>
</dbReference>
<comment type="caution">
    <text evidence="1">The sequence shown here is derived from an EMBL/GenBank/DDBJ whole genome shotgun (WGS) entry which is preliminary data.</text>
</comment>
<protein>
    <submittedName>
        <fullName evidence="1">Uncharacterized protein</fullName>
    </submittedName>
</protein>
<evidence type="ECO:0000313" key="2">
    <source>
        <dbReference type="Proteomes" id="UP000324897"/>
    </source>
</evidence>
<name>A0A5J9U3M5_9POAL</name>
<proteinExistence type="predicted"/>
<dbReference type="AlphaFoldDB" id="A0A5J9U3M5"/>